<keyword evidence="1" id="KW-0805">Transcription regulation</keyword>
<sequence>MSDGRKTDGRRDRGNASRRVAMTHARRIALAEGLEGLSFGRVAKDAGMAKSSLQVLFGDREKLQQSTLTDGVEEVAVKVAALVRADPDASSHPLTALCDAWFSIIAQDQCGGCLLTASVAEYSLRAGSVATAVRSSYDRWRDALLAAAERGVERGEVARGTDLPQLVFEVLSLQTAANIGILVGDQGAIERAREGVRARIMGAGDVVRFNRPAGSAVDDQVRA</sequence>
<evidence type="ECO:0000256" key="2">
    <source>
        <dbReference type="ARBA" id="ARBA00023125"/>
    </source>
</evidence>
<evidence type="ECO:0000256" key="3">
    <source>
        <dbReference type="ARBA" id="ARBA00023163"/>
    </source>
</evidence>
<feature type="domain" description="HTH tetR-type" evidence="5">
    <location>
        <begin position="15"/>
        <end position="75"/>
    </location>
</feature>
<dbReference type="Gene3D" id="1.10.357.10">
    <property type="entry name" value="Tetracycline Repressor, domain 2"/>
    <property type="match status" value="1"/>
</dbReference>
<dbReference type="PANTHER" id="PTHR47506:SF6">
    <property type="entry name" value="HTH-TYPE TRANSCRIPTIONAL REPRESSOR NEMR"/>
    <property type="match status" value="1"/>
</dbReference>
<proteinExistence type="predicted"/>
<dbReference type="Pfam" id="PF16925">
    <property type="entry name" value="TetR_C_13"/>
    <property type="match status" value="1"/>
</dbReference>
<accession>A0A1H8JBJ7</accession>
<dbReference type="SUPFAM" id="SSF48498">
    <property type="entry name" value="Tetracyclin repressor-like, C-terminal domain"/>
    <property type="match status" value="1"/>
</dbReference>
<evidence type="ECO:0000256" key="1">
    <source>
        <dbReference type="ARBA" id="ARBA00023015"/>
    </source>
</evidence>
<dbReference type="GO" id="GO:0003677">
    <property type="term" value="F:DNA binding"/>
    <property type="evidence" value="ECO:0007669"/>
    <property type="project" value="UniProtKB-UniRule"/>
</dbReference>
<dbReference type="Gene3D" id="1.10.10.60">
    <property type="entry name" value="Homeodomain-like"/>
    <property type="match status" value="1"/>
</dbReference>
<keyword evidence="2 4" id="KW-0238">DNA-binding</keyword>
<keyword evidence="7" id="KW-1185">Reference proteome</keyword>
<protein>
    <submittedName>
        <fullName evidence="6">Transcriptional regulator, TetR family</fullName>
    </submittedName>
</protein>
<evidence type="ECO:0000259" key="5">
    <source>
        <dbReference type="PROSITE" id="PS50977"/>
    </source>
</evidence>
<dbReference type="InterPro" id="IPR036271">
    <property type="entry name" value="Tet_transcr_reg_TetR-rel_C_sf"/>
</dbReference>
<organism evidence="6 7">
    <name type="scientific">Sphingomonas gellani</name>
    <dbReference type="NCBI Taxonomy" id="1166340"/>
    <lineage>
        <taxon>Bacteria</taxon>
        <taxon>Pseudomonadati</taxon>
        <taxon>Pseudomonadota</taxon>
        <taxon>Alphaproteobacteria</taxon>
        <taxon>Sphingomonadales</taxon>
        <taxon>Sphingomonadaceae</taxon>
        <taxon>Sphingomonas</taxon>
    </lineage>
</organism>
<keyword evidence="3" id="KW-0804">Transcription</keyword>
<dbReference type="PROSITE" id="PS50977">
    <property type="entry name" value="HTH_TETR_2"/>
    <property type="match status" value="1"/>
</dbReference>
<evidence type="ECO:0000313" key="7">
    <source>
        <dbReference type="Proteomes" id="UP000199206"/>
    </source>
</evidence>
<reference evidence="7" key="1">
    <citation type="submission" date="2016-10" db="EMBL/GenBank/DDBJ databases">
        <authorList>
            <person name="Varghese N."/>
            <person name="Submissions S."/>
        </authorList>
    </citation>
    <scope>NUCLEOTIDE SEQUENCE [LARGE SCALE GENOMIC DNA]</scope>
    <source>
        <strain evidence="7">S6-262</strain>
    </source>
</reference>
<dbReference type="AlphaFoldDB" id="A0A1H8JBJ7"/>
<dbReference type="STRING" id="1166340.SAMN05192583_3547"/>
<dbReference type="SUPFAM" id="SSF46689">
    <property type="entry name" value="Homeodomain-like"/>
    <property type="match status" value="1"/>
</dbReference>
<name>A0A1H8JBJ7_9SPHN</name>
<dbReference type="InterPro" id="IPR009057">
    <property type="entry name" value="Homeodomain-like_sf"/>
</dbReference>
<dbReference type="InterPro" id="IPR011075">
    <property type="entry name" value="TetR_C"/>
</dbReference>
<dbReference type="PANTHER" id="PTHR47506">
    <property type="entry name" value="TRANSCRIPTIONAL REGULATORY PROTEIN"/>
    <property type="match status" value="1"/>
</dbReference>
<feature type="DNA-binding region" description="H-T-H motif" evidence="4">
    <location>
        <begin position="38"/>
        <end position="57"/>
    </location>
</feature>
<evidence type="ECO:0000313" key="6">
    <source>
        <dbReference type="EMBL" id="SEN77567.1"/>
    </source>
</evidence>
<dbReference type="Proteomes" id="UP000199206">
    <property type="component" value="Unassembled WGS sequence"/>
</dbReference>
<dbReference type="EMBL" id="FOCF01000012">
    <property type="protein sequence ID" value="SEN77567.1"/>
    <property type="molecule type" value="Genomic_DNA"/>
</dbReference>
<evidence type="ECO:0000256" key="4">
    <source>
        <dbReference type="PROSITE-ProRule" id="PRU00335"/>
    </source>
</evidence>
<gene>
    <name evidence="6" type="ORF">SAMN05192583_3547</name>
</gene>
<dbReference type="InterPro" id="IPR001647">
    <property type="entry name" value="HTH_TetR"/>
</dbReference>